<dbReference type="Pfam" id="PF13842">
    <property type="entry name" value="zf-Tnp_2"/>
    <property type="match status" value="1"/>
</dbReference>
<sequence length="530" mass="61630">MASTSRNIDNVNNSDDSDFVPESDETSVEDSSDISDAEDEPRVYNPVWSPNTAGLRQIPFTEENRLKVSIPGNNKPIDWFYLLFDIILLENIVRETNRYARLVYFSPTLMPKSRINNWRDVTTQELKTFIGILFHMGTVRLNRINDYWKTGRFFNFPVVREQMSRDRFLLILRCIHFADNSKASNDRLMKVRLLVDYFNAKMDAVYYPCRELSLDEGMILWRGRLFFRQYIKGKRHKYGIKVYSLCEPHGLAVRLTIYSGSDGELSGHGHASKVVLHLMRGKLSNGHALFMDNYYNSFPLASELLSQKTYCTGTLRLDRKHLPEDVKNSKLKKGETIAAYAQGVMVAKWKDRRVVAYISTEFKNTMAISVNRRQVQREKPLPIVQYNANMKGVDRNDQLMSYYPMEHKSLRWYKKVFVHMLQMIMVNAYKLHNFANLDTSMSFYDFRLEVIAALLPEREQPAPVRPPKNPMHVLSKTYKRDAKGNLVRIRCRVCLQEGRKDSKTVYICAQCPGEPALCPIGCYEKYHAPK</sequence>
<evidence type="ECO:0000313" key="4">
    <source>
        <dbReference type="EMBL" id="JAT22417.1"/>
    </source>
</evidence>
<dbReference type="PANTHER" id="PTHR46599">
    <property type="entry name" value="PIGGYBAC TRANSPOSABLE ELEMENT-DERIVED PROTEIN 4"/>
    <property type="match status" value="1"/>
</dbReference>
<dbReference type="PANTHER" id="PTHR46599:SF3">
    <property type="entry name" value="PIGGYBAC TRANSPOSABLE ELEMENT-DERIVED PROTEIN 4"/>
    <property type="match status" value="1"/>
</dbReference>
<gene>
    <name evidence="4" type="ORF">g.46414</name>
</gene>
<evidence type="ECO:0000259" key="2">
    <source>
        <dbReference type="Pfam" id="PF13842"/>
    </source>
</evidence>
<dbReference type="InterPro" id="IPR029526">
    <property type="entry name" value="PGBD"/>
</dbReference>
<proteinExistence type="predicted"/>
<feature type="compositionally biased region" description="Low complexity" evidence="1">
    <location>
        <begin position="1"/>
        <end position="14"/>
    </location>
</feature>
<protein>
    <recommendedName>
        <fullName evidence="5">PiggyBac transposable element-derived protein domain-containing protein</fullName>
    </recommendedName>
</protein>
<reference evidence="4" key="1">
    <citation type="submission" date="2015-11" db="EMBL/GenBank/DDBJ databases">
        <title>De novo transcriptome assembly of four potential Pierce s Disease insect vectors from Arizona vineyards.</title>
        <authorList>
            <person name="Tassone E.E."/>
        </authorList>
    </citation>
    <scope>NUCLEOTIDE SEQUENCE</scope>
</reference>
<evidence type="ECO:0000256" key="1">
    <source>
        <dbReference type="SAM" id="MobiDB-lite"/>
    </source>
</evidence>
<dbReference type="AlphaFoldDB" id="A0A1B6LFF4"/>
<dbReference type="Pfam" id="PF13843">
    <property type="entry name" value="DDE_Tnp_1_7"/>
    <property type="match status" value="1"/>
</dbReference>
<evidence type="ECO:0000259" key="3">
    <source>
        <dbReference type="Pfam" id="PF13843"/>
    </source>
</evidence>
<feature type="compositionally biased region" description="Acidic residues" evidence="1">
    <location>
        <begin position="15"/>
        <end position="39"/>
    </location>
</feature>
<dbReference type="InterPro" id="IPR032718">
    <property type="entry name" value="PGBD4_Znf_C"/>
</dbReference>
<name>A0A1B6LFF4_9HEMI</name>
<feature type="domain" description="PiggyBac transposable element-derived protein 4 C-terminal zinc-finger" evidence="2">
    <location>
        <begin position="485"/>
        <end position="527"/>
    </location>
</feature>
<accession>A0A1B6LFF4</accession>
<dbReference type="EMBL" id="GEBQ01017560">
    <property type="protein sequence ID" value="JAT22417.1"/>
    <property type="molecule type" value="Transcribed_RNA"/>
</dbReference>
<feature type="region of interest" description="Disordered" evidence="1">
    <location>
        <begin position="1"/>
        <end position="46"/>
    </location>
</feature>
<organism evidence="4">
    <name type="scientific">Graphocephala atropunctata</name>
    <dbReference type="NCBI Taxonomy" id="36148"/>
    <lineage>
        <taxon>Eukaryota</taxon>
        <taxon>Metazoa</taxon>
        <taxon>Ecdysozoa</taxon>
        <taxon>Arthropoda</taxon>
        <taxon>Hexapoda</taxon>
        <taxon>Insecta</taxon>
        <taxon>Pterygota</taxon>
        <taxon>Neoptera</taxon>
        <taxon>Paraneoptera</taxon>
        <taxon>Hemiptera</taxon>
        <taxon>Auchenorrhyncha</taxon>
        <taxon>Membracoidea</taxon>
        <taxon>Cicadellidae</taxon>
        <taxon>Cicadellinae</taxon>
        <taxon>Cicadellini</taxon>
        <taxon>Graphocephala</taxon>
    </lineage>
</organism>
<evidence type="ECO:0008006" key="5">
    <source>
        <dbReference type="Google" id="ProtNLM"/>
    </source>
</evidence>
<feature type="domain" description="PiggyBac transposable element-derived protein" evidence="3">
    <location>
        <begin position="76"/>
        <end position="429"/>
    </location>
</feature>